<dbReference type="PANTHER" id="PTHR10884:SF14">
    <property type="entry name" value="NADH DEHYDROGENASE [UBIQUINONE] IRON-SULFUR PROTEIN 3, MITOCHONDRIAL"/>
    <property type="match status" value="1"/>
</dbReference>
<dbReference type="Gene3D" id="3.30.460.80">
    <property type="entry name" value="NADH:ubiquinone oxidoreductase, 30kDa subunit"/>
    <property type="match status" value="1"/>
</dbReference>
<keyword evidence="8" id="KW-1185">Reference proteome</keyword>
<keyword evidence="3" id="KW-0472">Membrane</keyword>
<comment type="subcellular location">
    <subcellularLocation>
        <location evidence="3">Cell membrane</location>
        <topology evidence="3">Peripheral membrane protein</topology>
        <orientation evidence="3">Cytoplasmic side</orientation>
    </subcellularLocation>
</comment>
<evidence type="ECO:0000256" key="3">
    <source>
        <dbReference type="HAMAP-Rule" id="MF_01357"/>
    </source>
</evidence>
<dbReference type="HAMAP" id="MF_01357">
    <property type="entry name" value="NDH1_NuoC"/>
    <property type="match status" value="1"/>
</dbReference>
<feature type="domain" description="NADH:ubiquinone oxidoreductase 30kDa subunit" evidence="6">
    <location>
        <begin position="22"/>
        <end position="173"/>
    </location>
</feature>
<dbReference type="SUPFAM" id="SSF143243">
    <property type="entry name" value="Nqo5-like"/>
    <property type="match status" value="1"/>
</dbReference>
<keyword evidence="3 4" id="KW-0520">NAD</keyword>
<protein>
    <recommendedName>
        <fullName evidence="3">NADH-quinone oxidoreductase subunit C</fullName>
        <ecNumber evidence="3">7.1.1.-</ecNumber>
    </recommendedName>
    <alternativeName>
        <fullName evidence="3">NADH dehydrogenase I subunit C</fullName>
    </alternativeName>
    <alternativeName>
        <fullName evidence="3">NDH-1 subunit C</fullName>
    </alternativeName>
</protein>
<comment type="caution">
    <text evidence="7">The sequence shown here is derived from an EMBL/GenBank/DDBJ whole genome shotgun (WGS) entry which is preliminary data.</text>
</comment>
<dbReference type="InterPro" id="IPR037232">
    <property type="entry name" value="NADH_quin_OxRdtase_su_C/D-like"/>
</dbReference>
<keyword evidence="3" id="KW-1003">Cell membrane</keyword>
<dbReference type="GO" id="GO:0005886">
    <property type="term" value="C:plasma membrane"/>
    <property type="evidence" value="ECO:0007669"/>
    <property type="project" value="UniProtKB-SubCell"/>
</dbReference>
<dbReference type="GO" id="GO:0050136">
    <property type="term" value="F:NADH dehydrogenase (quinone) (non-electrogenic) activity"/>
    <property type="evidence" value="ECO:0007669"/>
    <property type="project" value="UniProtKB-UniRule"/>
</dbReference>
<comment type="function">
    <text evidence="3">NDH-1 shuttles electrons from NADH, via FMN and iron-sulfur (Fe-S) centers, to quinones in the respiratory chain. The immediate electron acceptor for the enzyme in this species is believed to be a menaquinone. Couples the redox reaction to proton translocation (for every two electrons transferred, four hydrogen ions are translocated across the cytoplasmic membrane), and thus conserves the redox energy in a proton gradient.</text>
</comment>
<dbReference type="AlphaFoldDB" id="A0A7M2YVL6"/>
<dbReference type="InterPro" id="IPR010218">
    <property type="entry name" value="NADH_DH_suC"/>
</dbReference>
<dbReference type="GO" id="GO:0008137">
    <property type="term" value="F:NADH dehydrogenase (ubiquinone) activity"/>
    <property type="evidence" value="ECO:0007669"/>
    <property type="project" value="InterPro"/>
</dbReference>
<dbReference type="InterPro" id="IPR001268">
    <property type="entry name" value="NADH_UbQ_OxRdtase_30kDa_su"/>
</dbReference>
<keyword evidence="3 5" id="KW-0874">Quinone</keyword>
<reference evidence="8" key="2">
    <citation type="journal article" date="2019" name="MicrobiologyOpen">
        <title>High-quality draft genome sequence of Gaiella occulta isolated from a 150 meter deep mineral water borehole and comparison with the genome sequences of other deep-branching lineages of the phylum Actinobacteria.</title>
        <authorList>
            <person name="Severino R."/>
            <person name="Froufe H.J.C."/>
            <person name="Barroso C."/>
            <person name="Albuquerque L."/>
            <person name="Lobo-da-Cunha A."/>
            <person name="da Costa M.S."/>
            <person name="Egas C."/>
        </authorList>
    </citation>
    <scope>NUCLEOTIDE SEQUENCE [LARGE SCALE GENOMIC DNA]</scope>
    <source>
        <strain evidence="8">F2-233</strain>
    </source>
</reference>
<proteinExistence type="inferred from homology"/>
<sequence length="181" mass="20646">MAYEATPGLVETVEAHGELTLVVDPARIVEACTHLRDVEGFNFLSDLSPTDYLGWAEKGVAGYYGTRPGRDMHRPGSQGMARVPDPKPKRFAVNYHLLRLADDPVRIRVQAWLDDREEIDSVVGVWPTADWFEREAWDMFGIVFRGHPNLRRILMEDDWEGHPLRKDYPIGGEPVRFSGEE</sequence>
<dbReference type="InterPro" id="IPR020396">
    <property type="entry name" value="NADH_UbQ_OxRdtase_CS"/>
</dbReference>
<evidence type="ECO:0000256" key="5">
    <source>
        <dbReference type="RuleBase" id="RU003582"/>
    </source>
</evidence>
<dbReference type="Proteomes" id="UP000254134">
    <property type="component" value="Unassembled WGS sequence"/>
</dbReference>
<evidence type="ECO:0000256" key="2">
    <source>
        <dbReference type="ARBA" id="ARBA00022448"/>
    </source>
</evidence>
<evidence type="ECO:0000256" key="4">
    <source>
        <dbReference type="RuleBase" id="RU003456"/>
    </source>
</evidence>
<organism evidence="7 8">
    <name type="scientific">Gaiella occulta</name>
    <dbReference type="NCBI Taxonomy" id="1002870"/>
    <lineage>
        <taxon>Bacteria</taxon>
        <taxon>Bacillati</taxon>
        <taxon>Actinomycetota</taxon>
        <taxon>Thermoleophilia</taxon>
        <taxon>Gaiellales</taxon>
        <taxon>Gaiellaceae</taxon>
        <taxon>Gaiella</taxon>
    </lineage>
</organism>
<comment type="catalytic activity">
    <reaction evidence="3 5">
        <text>a quinone + NADH + 5 H(+)(in) = a quinol + NAD(+) + 4 H(+)(out)</text>
        <dbReference type="Rhea" id="RHEA:57888"/>
        <dbReference type="ChEBI" id="CHEBI:15378"/>
        <dbReference type="ChEBI" id="CHEBI:24646"/>
        <dbReference type="ChEBI" id="CHEBI:57540"/>
        <dbReference type="ChEBI" id="CHEBI:57945"/>
        <dbReference type="ChEBI" id="CHEBI:132124"/>
    </reaction>
</comment>
<gene>
    <name evidence="3" type="primary">nuoC</name>
    <name evidence="7" type="ORF">Gocc_2278</name>
</gene>
<dbReference type="EC" id="7.1.1.-" evidence="3"/>
<dbReference type="RefSeq" id="WP_114796686.1">
    <property type="nucleotide sequence ID" value="NZ_QQZY01000005.1"/>
</dbReference>
<accession>A0A7M2YVL6</accession>
<evidence type="ECO:0000259" key="6">
    <source>
        <dbReference type="Pfam" id="PF00329"/>
    </source>
</evidence>
<comment type="similarity">
    <text evidence="1 3 4">Belongs to the complex I 30 kDa subunit family.</text>
</comment>
<evidence type="ECO:0000313" key="8">
    <source>
        <dbReference type="Proteomes" id="UP000254134"/>
    </source>
</evidence>
<evidence type="ECO:0000256" key="1">
    <source>
        <dbReference type="ARBA" id="ARBA00007569"/>
    </source>
</evidence>
<keyword evidence="3 4" id="KW-1278">Translocase</keyword>
<reference evidence="7 8" key="1">
    <citation type="submission" date="2018-07" db="EMBL/GenBank/DDBJ databases">
        <title>High-quality-draft genome sequence of Gaiella occulta.</title>
        <authorList>
            <person name="Severino R."/>
            <person name="Froufe H.J.C."/>
            <person name="Rainey F.A."/>
            <person name="Barroso C."/>
            <person name="Albuquerque L."/>
            <person name="Lobo-Da-Cunha A."/>
            <person name="Da Costa M.S."/>
            <person name="Egas C."/>
        </authorList>
    </citation>
    <scope>NUCLEOTIDE SEQUENCE [LARGE SCALE GENOMIC DNA]</scope>
    <source>
        <strain evidence="7 8">F2-233</strain>
    </source>
</reference>
<comment type="subunit">
    <text evidence="3">NDH-1 is composed of 14 different subunits. Subunits NuoB, C, D, E, F, and G constitute the peripheral sector of the complex.</text>
</comment>
<dbReference type="OrthoDB" id="9803286at2"/>
<keyword evidence="7" id="KW-0830">Ubiquinone</keyword>
<dbReference type="Pfam" id="PF00329">
    <property type="entry name" value="Complex1_30kDa"/>
    <property type="match status" value="1"/>
</dbReference>
<dbReference type="PROSITE" id="PS00542">
    <property type="entry name" value="COMPLEX1_30K"/>
    <property type="match status" value="1"/>
</dbReference>
<name>A0A7M2YVL6_9ACTN</name>
<dbReference type="GO" id="GO:0048038">
    <property type="term" value="F:quinone binding"/>
    <property type="evidence" value="ECO:0007669"/>
    <property type="project" value="UniProtKB-KW"/>
</dbReference>
<dbReference type="EMBL" id="QQZY01000005">
    <property type="protein sequence ID" value="RDI74181.1"/>
    <property type="molecule type" value="Genomic_DNA"/>
</dbReference>
<evidence type="ECO:0000313" key="7">
    <source>
        <dbReference type="EMBL" id="RDI74181.1"/>
    </source>
</evidence>
<keyword evidence="2 3" id="KW-0813">Transport</keyword>
<dbReference type="PANTHER" id="PTHR10884">
    <property type="entry name" value="NADH DEHYDROGENASE UBIQUINONE IRON-SULFUR PROTEIN 3"/>
    <property type="match status" value="1"/>
</dbReference>